<name>A0ABY8FBT4_9GAMM</name>
<reference evidence="2 3" key="1">
    <citation type="submission" date="2019-01" db="EMBL/GenBank/DDBJ databases">
        <title>Genome sequence of Salinicola endophyticus REST5.</title>
        <authorList>
            <person name="Nascimento F.X."/>
        </authorList>
    </citation>
    <scope>NUCLEOTIDE SEQUENCE [LARGE SCALE GENOMIC DNA]</scope>
    <source>
        <strain evidence="2 3">REST5</strain>
    </source>
</reference>
<evidence type="ECO:0000313" key="2">
    <source>
        <dbReference type="EMBL" id="WFF40032.1"/>
    </source>
</evidence>
<gene>
    <name evidence="2" type="ORF">EVC62_00215</name>
</gene>
<keyword evidence="3" id="KW-1185">Reference proteome</keyword>
<dbReference type="Pfam" id="PF12224">
    <property type="entry name" value="Amidoligase_2"/>
    <property type="match status" value="1"/>
</dbReference>
<protein>
    <submittedName>
        <fullName evidence="2">Amidoligase enzyme</fullName>
    </submittedName>
</protein>
<dbReference type="EMBL" id="CP035631">
    <property type="protein sequence ID" value="WFF40032.1"/>
    <property type="molecule type" value="Genomic_DNA"/>
</dbReference>
<proteinExistence type="predicted"/>
<organism evidence="2 3">
    <name type="scientific">Salinicola endophyticus</name>
    <dbReference type="NCBI Taxonomy" id="1949083"/>
    <lineage>
        <taxon>Bacteria</taxon>
        <taxon>Pseudomonadati</taxon>
        <taxon>Pseudomonadota</taxon>
        <taxon>Gammaproteobacteria</taxon>
        <taxon>Oceanospirillales</taxon>
        <taxon>Halomonadaceae</taxon>
        <taxon>Salinicola</taxon>
    </lineage>
</organism>
<feature type="region of interest" description="Disordered" evidence="1">
    <location>
        <begin position="1"/>
        <end position="38"/>
    </location>
</feature>
<evidence type="ECO:0000313" key="3">
    <source>
        <dbReference type="Proteomes" id="UP001321526"/>
    </source>
</evidence>
<accession>A0ABY8FBT4</accession>
<evidence type="ECO:0000256" key="1">
    <source>
        <dbReference type="SAM" id="MobiDB-lite"/>
    </source>
</evidence>
<sequence>MPSNHRHDHSPVAAPPRTGKESDVPLTTPPQPDNRDGRARCVGVEIEFAGIAPLAAARLVEATFGGTLKHDSAHRLRVADTPWGTFHIELDSQYVHPDAALLARAQSDNGQPPGIGEHLRASLHSRTREWLGDMVAGLVPTEIVCPPLPWHALAELDALFDALRSHGAEGTDASLIYAFGLHLNPEIPAPEVESVLAHLRAYLILAEWLRDQIVVDLTRDMLPHTRPFSETYASLVLDPDYQPTLPQLIDDYLEANPTRNRELDLLPLFAWLAPDHPSPLLQEGLVKPRPTYHYRLPNASLSDPDWGASLEWNRWVEVERLAADPARLAERCAAYREHLAQPTLSRWLDSLQRWMRS</sequence>
<dbReference type="InterPro" id="IPR022025">
    <property type="entry name" value="Amidoligase_2"/>
</dbReference>
<dbReference type="Proteomes" id="UP001321526">
    <property type="component" value="Chromosome"/>
</dbReference>